<dbReference type="CDD" id="cd00555">
    <property type="entry name" value="Maf"/>
    <property type="match status" value="1"/>
</dbReference>
<name>A0A1S2LDD3_9BACI</name>
<feature type="site" description="Important for substrate specificity" evidence="6">
    <location>
        <position position="12"/>
    </location>
</feature>
<evidence type="ECO:0000256" key="3">
    <source>
        <dbReference type="ARBA" id="ARBA00022490"/>
    </source>
</evidence>
<dbReference type="OrthoDB" id="9807767at2"/>
<accession>A0A1S2LDD3</accession>
<dbReference type="GO" id="GO:0036221">
    <property type="term" value="F:UTP diphosphatase activity"/>
    <property type="evidence" value="ECO:0007669"/>
    <property type="project" value="RHEA"/>
</dbReference>
<dbReference type="Proteomes" id="UP000180098">
    <property type="component" value="Unassembled WGS sequence"/>
</dbReference>
<dbReference type="InterPro" id="IPR029001">
    <property type="entry name" value="ITPase-like_fam"/>
</dbReference>
<keyword evidence="3 6" id="KW-0963">Cytoplasm</keyword>
<dbReference type="SUPFAM" id="SSF52972">
    <property type="entry name" value="ITPase-like"/>
    <property type="match status" value="1"/>
</dbReference>
<dbReference type="AlphaFoldDB" id="A0A1S2LDD3"/>
<dbReference type="Gene3D" id="3.90.950.10">
    <property type="match status" value="1"/>
</dbReference>
<protein>
    <recommendedName>
        <fullName evidence="6">dTTP/UTP pyrophosphatase</fullName>
        <shortName evidence="6">dTTPase/UTPase</shortName>
        <ecNumber evidence="6">3.6.1.9</ecNumber>
    </recommendedName>
    <alternativeName>
        <fullName evidence="6">Nucleoside triphosphate pyrophosphatase</fullName>
    </alternativeName>
    <alternativeName>
        <fullName evidence="6">Nucleotide pyrophosphatase</fullName>
        <shortName evidence="6">Nucleotide PPase</shortName>
    </alternativeName>
</protein>
<sequence length="192" mass="21452">MKKLILASGSPRRKQLLEQAQLEFSISTSSVDESFNQTETPDQVVEQLAKRKARDVFLRHEDCIIIGADTIVSINGEILGKPNNEEEAKEMLCLLSGKNHEVYTGVAIISDEKTVSFHERTIVSFLPLEESDIESYIGSGEPFDKAGSYGIQGLGALFVNKIDGCYFNVVGLPLARTVRELKNFQHLIRHRE</sequence>
<evidence type="ECO:0000256" key="6">
    <source>
        <dbReference type="HAMAP-Rule" id="MF_00528"/>
    </source>
</evidence>
<dbReference type="FunFam" id="3.90.950.10:FF:000005">
    <property type="entry name" value="7-methyl-GTP pyrophosphatase"/>
    <property type="match status" value="1"/>
</dbReference>
<dbReference type="GO" id="GO:0036218">
    <property type="term" value="F:dTTP diphosphatase activity"/>
    <property type="evidence" value="ECO:0007669"/>
    <property type="project" value="RHEA"/>
</dbReference>
<comment type="similarity">
    <text evidence="6">Belongs to the Maf family. YhdE subfamily.</text>
</comment>
<dbReference type="InterPro" id="IPR003697">
    <property type="entry name" value="Maf-like"/>
</dbReference>
<comment type="caution">
    <text evidence="7">The sequence shown here is derived from an EMBL/GenBank/DDBJ whole genome shotgun (WGS) entry which is preliminary data.</text>
</comment>
<evidence type="ECO:0000256" key="5">
    <source>
        <dbReference type="ARBA" id="ARBA00023080"/>
    </source>
</evidence>
<dbReference type="NCBIfam" id="TIGR00172">
    <property type="entry name" value="maf"/>
    <property type="match status" value="1"/>
</dbReference>
<dbReference type="PANTHER" id="PTHR43213">
    <property type="entry name" value="BIFUNCTIONAL DTTP/UTP PYROPHOSPHATASE/METHYLTRANSFERASE PROTEIN-RELATED"/>
    <property type="match status" value="1"/>
</dbReference>
<dbReference type="EMBL" id="MLQQ01000040">
    <property type="protein sequence ID" value="OIJ10270.1"/>
    <property type="molecule type" value="Genomic_DNA"/>
</dbReference>
<dbReference type="PANTHER" id="PTHR43213:SF5">
    <property type="entry name" value="BIFUNCTIONAL DTTP_UTP PYROPHOSPHATASE_METHYLTRANSFERASE PROTEIN-RELATED"/>
    <property type="match status" value="1"/>
</dbReference>
<comment type="caution">
    <text evidence="6">Lacks conserved residue(s) required for the propagation of feature annotation.</text>
</comment>
<dbReference type="GO" id="GO:0005737">
    <property type="term" value="C:cytoplasm"/>
    <property type="evidence" value="ECO:0007669"/>
    <property type="project" value="UniProtKB-SubCell"/>
</dbReference>
<feature type="site" description="Important for substrate specificity" evidence="6">
    <location>
        <position position="152"/>
    </location>
</feature>
<gene>
    <name evidence="7" type="ORF">BKP35_14325</name>
</gene>
<dbReference type="GO" id="GO:0009117">
    <property type="term" value="P:nucleotide metabolic process"/>
    <property type="evidence" value="ECO:0007669"/>
    <property type="project" value="UniProtKB-KW"/>
</dbReference>
<feature type="active site" description="Proton acceptor" evidence="6">
    <location>
        <position position="69"/>
    </location>
</feature>
<dbReference type="Pfam" id="PF02545">
    <property type="entry name" value="Maf"/>
    <property type="match status" value="1"/>
</dbReference>
<feature type="site" description="Important for substrate specificity" evidence="6">
    <location>
        <position position="70"/>
    </location>
</feature>
<comment type="cofactor">
    <cofactor evidence="1 6">
        <name>a divalent metal cation</name>
        <dbReference type="ChEBI" id="CHEBI:60240"/>
    </cofactor>
</comment>
<keyword evidence="4 6" id="KW-0378">Hydrolase</keyword>
<evidence type="ECO:0000256" key="4">
    <source>
        <dbReference type="ARBA" id="ARBA00022801"/>
    </source>
</evidence>
<comment type="catalytic activity">
    <reaction evidence="6">
        <text>UTP + H2O = UMP + diphosphate + H(+)</text>
        <dbReference type="Rhea" id="RHEA:29395"/>
        <dbReference type="ChEBI" id="CHEBI:15377"/>
        <dbReference type="ChEBI" id="CHEBI:15378"/>
        <dbReference type="ChEBI" id="CHEBI:33019"/>
        <dbReference type="ChEBI" id="CHEBI:46398"/>
        <dbReference type="ChEBI" id="CHEBI:57865"/>
        <dbReference type="EC" id="3.6.1.9"/>
    </reaction>
</comment>
<dbReference type="EC" id="3.6.1.9" evidence="6"/>
<reference evidence="7 8" key="1">
    <citation type="submission" date="2016-10" db="EMBL/GenBank/DDBJ databases">
        <title>Draft genome sequences of four alkaliphilic bacteria belonging to the Anaerobacillus genus.</title>
        <authorList>
            <person name="Bassil N.M."/>
            <person name="Lloyd J.R."/>
        </authorList>
    </citation>
    <scope>NUCLEOTIDE SEQUENCE [LARGE SCALE GENOMIC DNA]</scope>
    <source>
        <strain evidence="7 8">DSM 15340</strain>
    </source>
</reference>
<dbReference type="RefSeq" id="WP_071314034.1">
    <property type="nucleotide sequence ID" value="NZ_MLQQ01000040.1"/>
</dbReference>
<evidence type="ECO:0000256" key="1">
    <source>
        <dbReference type="ARBA" id="ARBA00001968"/>
    </source>
</evidence>
<dbReference type="PIRSF" id="PIRSF006305">
    <property type="entry name" value="Maf"/>
    <property type="match status" value="1"/>
</dbReference>
<comment type="subcellular location">
    <subcellularLocation>
        <location evidence="2 6">Cytoplasm</location>
    </subcellularLocation>
</comment>
<evidence type="ECO:0000313" key="7">
    <source>
        <dbReference type="EMBL" id="OIJ10270.1"/>
    </source>
</evidence>
<keyword evidence="8" id="KW-1185">Reference proteome</keyword>
<comment type="function">
    <text evidence="6">Nucleoside triphosphate pyrophosphatase that hydrolyzes dTTP and UTP. May have a dual role in cell division arrest and in preventing the incorporation of modified nucleotides into cellular nucleic acids.</text>
</comment>
<proteinExistence type="inferred from homology"/>
<organism evidence="7 8">
    <name type="scientific">Anaerobacillus arseniciselenatis</name>
    <dbReference type="NCBI Taxonomy" id="85682"/>
    <lineage>
        <taxon>Bacteria</taxon>
        <taxon>Bacillati</taxon>
        <taxon>Bacillota</taxon>
        <taxon>Bacilli</taxon>
        <taxon>Bacillales</taxon>
        <taxon>Bacillaceae</taxon>
        <taxon>Anaerobacillus</taxon>
    </lineage>
</organism>
<dbReference type="HAMAP" id="MF_00528">
    <property type="entry name" value="Maf"/>
    <property type="match status" value="1"/>
</dbReference>
<evidence type="ECO:0000256" key="2">
    <source>
        <dbReference type="ARBA" id="ARBA00004496"/>
    </source>
</evidence>
<keyword evidence="5 6" id="KW-0546">Nucleotide metabolism</keyword>
<evidence type="ECO:0000313" key="8">
    <source>
        <dbReference type="Proteomes" id="UP000180098"/>
    </source>
</evidence>
<comment type="catalytic activity">
    <reaction evidence="6">
        <text>dTTP + H2O = dTMP + diphosphate + H(+)</text>
        <dbReference type="Rhea" id="RHEA:28534"/>
        <dbReference type="ChEBI" id="CHEBI:15377"/>
        <dbReference type="ChEBI" id="CHEBI:15378"/>
        <dbReference type="ChEBI" id="CHEBI:33019"/>
        <dbReference type="ChEBI" id="CHEBI:37568"/>
        <dbReference type="ChEBI" id="CHEBI:63528"/>
        <dbReference type="EC" id="3.6.1.9"/>
    </reaction>
</comment>